<evidence type="ECO:0000313" key="2">
    <source>
        <dbReference type="Proteomes" id="UP001062846"/>
    </source>
</evidence>
<name>A0ACC0L1X1_RHOML</name>
<protein>
    <submittedName>
        <fullName evidence="1">Uncharacterized protein</fullName>
    </submittedName>
</protein>
<gene>
    <name evidence="1" type="ORF">RHMOL_Rhmol13G0000700</name>
</gene>
<sequence>MKNTILSLVTAQRVKLEEPGVINAEILGFTRALGTGFVMELERDAIQALSVAINRKVPLEHDGHISPVTKDEMKVALKSVKNDRAQS</sequence>
<dbReference type="Proteomes" id="UP001062846">
    <property type="component" value="Chromosome 13"/>
</dbReference>
<comment type="caution">
    <text evidence="1">The sequence shown here is derived from an EMBL/GenBank/DDBJ whole genome shotgun (WGS) entry which is preliminary data.</text>
</comment>
<accession>A0ACC0L1X1</accession>
<organism evidence="1 2">
    <name type="scientific">Rhododendron molle</name>
    <name type="common">Chinese azalea</name>
    <name type="synonym">Azalea mollis</name>
    <dbReference type="NCBI Taxonomy" id="49168"/>
    <lineage>
        <taxon>Eukaryota</taxon>
        <taxon>Viridiplantae</taxon>
        <taxon>Streptophyta</taxon>
        <taxon>Embryophyta</taxon>
        <taxon>Tracheophyta</taxon>
        <taxon>Spermatophyta</taxon>
        <taxon>Magnoliopsida</taxon>
        <taxon>eudicotyledons</taxon>
        <taxon>Gunneridae</taxon>
        <taxon>Pentapetalae</taxon>
        <taxon>asterids</taxon>
        <taxon>Ericales</taxon>
        <taxon>Ericaceae</taxon>
        <taxon>Ericoideae</taxon>
        <taxon>Rhodoreae</taxon>
        <taxon>Rhododendron</taxon>
    </lineage>
</organism>
<keyword evidence="2" id="KW-1185">Reference proteome</keyword>
<proteinExistence type="predicted"/>
<evidence type="ECO:0000313" key="1">
    <source>
        <dbReference type="EMBL" id="KAI8522480.1"/>
    </source>
</evidence>
<dbReference type="EMBL" id="CM046400">
    <property type="protein sequence ID" value="KAI8522480.1"/>
    <property type="molecule type" value="Genomic_DNA"/>
</dbReference>
<reference evidence="1" key="1">
    <citation type="submission" date="2022-02" db="EMBL/GenBank/DDBJ databases">
        <title>Plant Genome Project.</title>
        <authorList>
            <person name="Zhang R.-G."/>
        </authorList>
    </citation>
    <scope>NUCLEOTIDE SEQUENCE</scope>
    <source>
        <strain evidence="1">AT1</strain>
    </source>
</reference>